<sequence>MNPPQQRKAGSTATALALMQHQSPLTLRHLSRSLGHTVVIPLHFLSPVRSVSLVSFVFAFPFAALRLAFSTAPEKGLGGWGSGPSASIEHTATAQVPALGIAHDCTPHSPLRVSSPTAISPQLSHRAAVPGSRQSPVAPSRPRLGV</sequence>
<dbReference type="EMBL" id="JANPWB010000002">
    <property type="protein sequence ID" value="KAJ1209225.1"/>
    <property type="molecule type" value="Genomic_DNA"/>
</dbReference>
<reference evidence="2" key="1">
    <citation type="journal article" date="2022" name="bioRxiv">
        <title>Sequencing and chromosome-scale assembly of the giantPleurodeles waltlgenome.</title>
        <authorList>
            <person name="Brown T."/>
            <person name="Elewa A."/>
            <person name="Iarovenko S."/>
            <person name="Subramanian E."/>
            <person name="Araus A.J."/>
            <person name="Petzold A."/>
            <person name="Susuki M."/>
            <person name="Suzuki K.-i.T."/>
            <person name="Hayashi T."/>
            <person name="Toyoda A."/>
            <person name="Oliveira C."/>
            <person name="Osipova E."/>
            <person name="Leigh N.D."/>
            <person name="Simon A."/>
            <person name="Yun M.H."/>
        </authorList>
    </citation>
    <scope>NUCLEOTIDE SEQUENCE</scope>
    <source>
        <strain evidence="2">20211129_DDA</strain>
        <tissue evidence="2">Liver</tissue>
    </source>
</reference>
<keyword evidence="3" id="KW-1185">Reference proteome</keyword>
<gene>
    <name evidence="2" type="ORF">NDU88_004603</name>
</gene>
<evidence type="ECO:0000256" key="1">
    <source>
        <dbReference type="SAM" id="MobiDB-lite"/>
    </source>
</evidence>
<accession>A0AAV7W5F6</accession>
<name>A0AAV7W5F6_PLEWA</name>
<proteinExistence type="predicted"/>
<evidence type="ECO:0000313" key="2">
    <source>
        <dbReference type="EMBL" id="KAJ1209225.1"/>
    </source>
</evidence>
<comment type="caution">
    <text evidence="2">The sequence shown here is derived from an EMBL/GenBank/DDBJ whole genome shotgun (WGS) entry which is preliminary data.</text>
</comment>
<feature type="region of interest" description="Disordered" evidence="1">
    <location>
        <begin position="111"/>
        <end position="146"/>
    </location>
</feature>
<evidence type="ECO:0000313" key="3">
    <source>
        <dbReference type="Proteomes" id="UP001066276"/>
    </source>
</evidence>
<organism evidence="2 3">
    <name type="scientific">Pleurodeles waltl</name>
    <name type="common">Iberian ribbed newt</name>
    <dbReference type="NCBI Taxonomy" id="8319"/>
    <lineage>
        <taxon>Eukaryota</taxon>
        <taxon>Metazoa</taxon>
        <taxon>Chordata</taxon>
        <taxon>Craniata</taxon>
        <taxon>Vertebrata</taxon>
        <taxon>Euteleostomi</taxon>
        <taxon>Amphibia</taxon>
        <taxon>Batrachia</taxon>
        <taxon>Caudata</taxon>
        <taxon>Salamandroidea</taxon>
        <taxon>Salamandridae</taxon>
        <taxon>Pleurodelinae</taxon>
        <taxon>Pleurodeles</taxon>
    </lineage>
</organism>
<dbReference type="AlphaFoldDB" id="A0AAV7W5F6"/>
<feature type="compositionally biased region" description="Polar residues" evidence="1">
    <location>
        <begin position="112"/>
        <end position="123"/>
    </location>
</feature>
<dbReference type="Proteomes" id="UP001066276">
    <property type="component" value="Chromosome 1_2"/>
</dbReference>
<protein>
    <submittedName>
        <fullName evidence="2">Uncharacterized protein</fullName>
    </submittedName>
</protein>